<evidence type="ECO:0000256" key="10">
    <source>
        <dbReference type="ARBA" id="ARBA00022801"/>
    </source>
</evidence>
<comment type="catalytic activity">
    <reaction evidence="14 18">
        <text>Typically cleaves a -Gly-|-Phe- bond to release an N-terminal, basic peptide of 5-8 residues from type IV prepilin, and then N-methylates the new N-terminal amino group, the methyl donor being S-adenosyl-L-methionine.</text>
        <dbReference type="EC" id="3.4.23.43"/>
    </reaction>
</comment>
<keyword evidence="11 19" id="KW-1133">Transmembrane helix</keyword>
<dbReference type="RefSeq" id="WP_060244817.1">
    <property type="nucleotide sequence ID" value="NZ_LPJR01000058.1"/>
</dbReference>
<dbReference type="InterPro" id="IPR010627">
    <property type="entry name" value="Prepilin_pept_A24_N"/>
</dbReference>
<dbReference type="PRINTS" id="PR00864">
    <property type="entry name" value="PREPILNPTASE"/>
</dbReference>
<feature type="domain" description="Prepilin peptidase A24 N-terminal" evidence="21">
    <location>
        <begin position="32"/>
        <end position="138"/>
    </location>
</feature>
<comment type="subcellular location">
    <subcellularLocation>
        <location evidence="1">Cell inner membrane</location>
        <topology evidence="1">Multi-pass membrane protein</topology>
    </subcellularLocation>
    <subcellularLocation>
        <location evidence="18">Cell membrane</location>
        <topology evidence="18">Multi-pass membrane protein</topology>
    </subcellularLocation>
</comment>
<evidence type="ECO:0000256" key="5">
    <source>
        <dbReference type="ARBA" id="ARBA00022603"/>
    </source>
</evidence>
<evidence type="ECO:0000256" key="17">
    <source>
        <dbReference type="RuleBase" id="RU003793"/>
    </source>
</evidence>
<feature type="transmembrane region" description="Helical" evidence="19">
    <location>
        <begin position="197"/>
        <end position="215"/>
    </location>
</feature>
<dbReference type="InterPro" id="IPR050882">
    <property type="entry name" value="Prepilin_peptidase/N-MTase"/>
</dbReference>
<evidence type="ECO:0000259" key="20">
    <source>
        <dbReference type="Pfam" id="PF01478"/>
    </source>
</evidence>
<evidence type="ECO:0000256" key="15">
    <source>
        <dbReference type="ARBA" id="ARBA00067082"/>
    </source>
</evidence>
<comment type="caution">
    <text evidence="22">The sequence shown here is derived from an EMBL/GenBank/DDBJ whole genome shotgun (WGS) entry which is preliminary data.</text>
</comment>
<dbReference type="PANTHER" id="PTHR30487">
    <property type="entry name" value="TYPE 4 PREPILIN-LIKE PROTEINS LEADER PEPTIDE-PROCESSING ENZYME"/>
    <property type="match status" value="1"/>
</dbReference>
<dbReference type="EMBL" id="LPJR01000058">
    <property type="protein sequence ID" value="KWF24505.1"/>
    <property type="molecule type" value="Genomic_DNA"/>
</dbReference>
<evidence type="ECO:0000313" key="23">
    <source>
        <dbReference type="Proteomes" id="UP000062912"/>
    </source>
</evidence>
<feature type="transmembrane region" description="Helical" evidence="19">
    <location>
        <begin position="24"/>
        <end position="45"/>
    </location>
</feature>
<evidence type="ECO:0000313" key="22">
    <source>
        <dbReference type="EMBL" id="KWF24505.1"/>
    </source>
</evidence>
<evidence type="ECO:0000256" key="14">
    <source>
        <dbReference type="ARBA" id="ARBA00050401"/>
    </source>
</evidence>
<dbReference type="InterPro" id="IPR000045">
    <property type="entry name" value="Prepilin_IV_endopep_pep"/>
</dbReference>
<evidence type="ECO:0000256" key="1">
    <source>
        <dbReference type="ARBA" id="ARBA00004429"/>
    </source>
</evidence>
<evidence type="ECO:0000256" key="13">
    <source>
        <dbReference type="ARBA" id="ARBA00023268"/>
    </source>
</evidence>
<keyword evidence="12 19" id="KW-0472">Membrane</keyword>
<dbReference type="EC" id="2.1.1.-" evidence="18"/>
<keyword evidence="9 18" id="KW-0812">Transmembrane</keyword>
<keyword evidence="3" id="KW-1003">Cell membrane</keyword>
<keyword evidence="4" id="KW-0997">Cell inner membrane</keyword>
<comment type="similarity">
    <text evidence="2 17">Belongs to the peptidase A24 family.</text>
</comment>
<dbReference type="Pfam" id="PF06750">
    <property type="entry name" value="A24_N_bact"/>
    <property type="match status" value="1"/>
</dbReference>
<name>A0A132EC28_9BURK</name>
<keyword evidence="6 18" id="KW-0645">Protease</keyword>
<dbReference type="PANTHER" id="PTHR30487:SF0">
    <property type="entry name" value="PREPILIN LEADER PEPTIDASE_N-METHYLTRANSFERASE-RELATED"/>
    <property type="match status" value="1"/>
</dbReference>
<gene>
    <name evidence="22" type="ORF">WT56_23265</name>
</gene>
<evidence type="ECO:0000256" key="3">
    <source>
        <dbReference type="ARBA" id="ARBA00022475"/>
    </source>
</evidence>
<evidence type="ECO:0000256" key="2">
    <source>
        <dbReference type="ARBA" id="ARBA00005801"/>
    </source>
</evidence>
<dbReference type="InterPro" id="IPR014032">
    <property type="entry name" value="Peptidase_A24A_bac"/>
</dbReference>
<evidence type="ECO:0000256" key="6">
    <source>
        <dbReference type="ARBA" id="ARBA00022670"/>
    </source>
</evidence>
<dbReference type="GO" id="GO:0004190">
    <property type="term" value="F:aspartic-type endopeptidase activity"/>
    <property type="evidence" value="ECO:0007669"/>
    <property type="project" value="UniProtKB-EC"/>
</dbReference>
<feature type="transmembrane region" description="Helical" evidence="19">
    <location>
        <begin position="235"/>
        <end position="264"/>
    </location>
</feature>
<dbReference type="Pfam" id="PF01478">
    <property type="entry name" value="Peptidase_A24"/>
    <property type="match status" value="1"/>
</dbReference>
<evidence type="ECO:0000256" key="4">
    <source>
        <dbReference type="ARBA" id="ARBA00022519"/>
    </source>
</evidence>
<dbReference type="GO" id="GO:0008168">
    <property type="term" value="F:methyltransferase activity"/>
    <property type="evidence" value="ECO:0007669"/>
    <property type="project" value="UniProtKB-KW"/>
</dbReference>
<feature type="transmembrane region" description="Helical" evidence="19">
    <location>
        <begin position="276"/>
        <end position="298"/>
    </location>
</feature>
<dbReference type="AlphaFoldDB" id="A0A132EC28"/>
<evidence type="ECO:0000259" key="21">
    <source>
        <dbReference type="Pfam" id="PF06750"/>
    </source>
</evidence>
<feature type="transmembrane region" description="Helical" evidence="19">
    <location>
        <begin position="132"/>
        <end position="163"/>
    </location>
</feature>
<evidence type="ECO:0000256" key="18">
    <source>
        <dbReference type="RuleBase" id="RU003794"/>
    </source>
</evidence>
<evidence type="ECO:0000256" key="11">
    <source>
        <dbReference type="ARBA" id="ARBA00022989"/>
    </source>
</evidence>
<dbReference type="GO" id="GO:0005886">
    <property type="term" value="C:plasma membrane"/>
    <property type="evidence" value="ECO:0007669"/>
    <property type="project" value="UniProtKB-SubCell"/>
</dbReference>
<dbReference type="OrthoDB" id="9789291at2"/>
<dbReference type="GO" id="GO:0006465">
    <property type="term" value="P:signal peptide processing"/>
    <property type="evidence" value="ECO:0007669"/>
    <property type="project" value="TreeGrafter"/>
</dbReference>
<accession>A0A132EC28</accession>
<evidence type="ECO:0000256" key="9">
    <source>
        <dbReference type="ARBA" id="ARBA00022692"/>
    </source>
</evidence>
<keyword evidence="5 18" id="KW-0489">Methyltransferase</keyword>
<keyword evidence="8" id="KW-0949">S-adenosyl-L-methionine</keyword>
<comment type="function">
    <text evidence="18">Plays an essential role in type IV pili and type II pseudopili formation by proteolytically removing the leader sequence from substrate proteins and subsequently monomethylating the alpha-amino group of the newly exposed N-terminal phenylalanine.</text>
</comment>
<evidence type="ECO:0000256" key="7">
    <source>
        <dbReference type="ARBA" id="ARBA00022679"/>
    </source>
</evidence>
<dbReference type="Gene3D" id="1.20.120.1220">
    <property type="match status" value="1"/>
</dbReference>
<keyword evidence="10 18" id="KW-0378">Hydrolase</keyword>
<dbReference type="EC" id="3.4.23.43" evidence="15 18"/>
<keyword evidence="13 18" id="KW-0511">Multifunctional enzyme</keyword>
<dbReference type="Proteomes" id="UP000062912">
    <property type="component" value="Unassembled WGS sequence"/>
</dbReference>
<dbReference type="GO" id="GO:0032259">
    <property type="term" value="P:methylation"/>
    <property type="evidence" value="ECO:0007669"/>
    <property type="project" value="UniProtKB-KW"/>
</dbReference>
<protein>
    <recommendedName>
        <fullName evidence="16 18">Prepilin leader peptidase/N-methyltransferase</fullName>
        <ecNumber evidence="18">2.1.1.-</ecNumber>
        <ecNumber evidence="15 18">3.4.23.43</ecNumber>
    </recommendedName>
</protein>
<dbReference type="FunFam" id="1.20.120.1220:FF:000001">
    <property type="entry name" value="Type 4 prepilin-like proteins leader peptide-processing enzyme"/>
    <property type="match status" value="1"/>
</dbReference>
<evidence type="ECO:0000256" key="8">
    <source>
        <dbReference type="ARBA" id="ARBA00022691"/>
    </source>
</evidence>
<sequence length="300" mass="31749">MTPLYAAPDSPANALLALAMLPPVAQYAFAVVLGLCVGSFVNVVVHRLPVMMQRAWQAEIAEATGNADVPGDGYPPRYDLCRPRSACPHCGHVLRAWENIPLVSYLLLRGRCRQCGHAIGLRYPLVELAGGLLAAGALAAFGPTGTALAVFGLCAALLAMSAIDIRTGYLPDSMTLPLLWAGLALNLADTLTSLRSAVIGAMAGYLFLWSIYWLFKWLRGIEGIGFGDLKLLAALGAWMGWAALPQVVLFAAVTGAIVGLVATWRGRMRFEEPIPFGPFLAAGGVATLFFGTPFYSALGG</sequence>
<feature type="domain" description="Prepilin type IV endopeptidase peptidase" evidence="20">
    <location>
        <begin position="153"/>
        <end position="260"/>
    </location>
</feature>
<keyword evidence="7 18" id="KW-0808">Transferase</keyword>
<evidence type="ECO:0000256" key="12">
    <source>
        <dbReference type="ARBA" id="ARBA00023136"/>
    </source>
</evidence>
<organism evidence="22 23">
    <name type="scientific">Burkholderia pseudomultivorans</name>
    <dbReference type="NCBI Taxonomy" id="1207504"/>
    <lineage>
        <taxon>Bacteria</taxon>
        <taxon>Pseudomonadati</taxon>
        <taxon>Pseudomonadota</taxon>
        <taxon>Betaproteobacteria</taxon>
        <taxon>Burkholderiales</taxon>
        <taxon>Burkholderiaceae</taxon>
        <taxon>Burkholderia</taxon>
        <taxon>Burkholderia cepacia complex</taxon>
    </lineage>
</organism>
<evidence type="ECO:0000256" key="16">
    <source>
        <dbReference type="ARBA" id="ARBA00071870"/>
    </source>
</evidence>
<reference evidence="22 23" key="1">
    <citation type="submission" date="2015-11" db="EMBL/GenBank/DDBJ databases">
        <title>Expanding the genomic diversity of Burkholderia species for the development of highly accurate diagnostics.</title>
        <authorList>
            <person name="Sahl J."/>
            <person name="Keim P."/>
            <person name="Wagner D."/>
        </authorList>
    </citation>
    <scope>NUCLEOTIDE SEQUENCE [LARGE SCALE GENOMIC DNA]</scope>
    <source>
        <strain evidence="22 23">MSMB368WGS</strain>
    </source>
</reference>
<proteinExistence type="inferred from homology"/>
<evidence type="ECO:0000256" key="19">
    <source>
        <dbReference type="SAM" id="Phobius"/>
    </source>
</evidence>